<evidence type="ECO:0000313" key="2">
    <source>
        <dbReference type="Proteomes" id="UP000827976"/>
    </source>
</evidence>
<sequence length="242" mass="25084">MARMGVLAAILLISFVSTLSDASAGLRLRDLLADGPVKDKKPDSQKDLSAPPPGIQPKGGDEKPPPPSDPKKLTDPSSPPPQAGKSNLVNHAVPPPPPASSGTIIPKGSSSPPSSKGSSSPPPPSPVPHKKTNLSPPPPPAPVEQDNKANPGSNGKGIGKNNEDEKGSGDKVQEDFCKGFAINCSFPDLVGCLRYPGTDSKGSAILVQNTRTRNLTVWIVAPSSVKPCHKFAQSNQATEPRD</sequence>
<accession>A0ACB7U1C4</accession>
<gene>
    <name evidence="1" type="ORF">IHE45_19G120900</name>
</gene>
<protein>
    <submittedName>
        <fullName evidence="1">Uncharacterized protein</fullName>
    </submittedName>
</protein>
<name>A0ACB7U1C4_DIOAL</name>
<evidence type="ECO:0000313" key="1">
    <source>
        <dbReference type="EMBL" id="KAH7654074.1"/>
    </source>
</evidence>
<organism evidence="1 2">
    <name type="scientific">Dioscorea alata</name>
    <name type="common">Purple yam</name>
    <dbReference type="NCBI Taxonomy" id="55571"/>
    <lineage>
        <taxon>Eukaryota</taxon>
        <taxon>Viridiplantae</taxon>
        <taxon>Streptophyta</taxon>
        <taxon>Embryophyta</taxon>
        <taxon>Tracheophyta</taxon>
        <taxon>Spermatophyta</taxon>
        <taxon>Magnoliopsida</taxon>
        <taxon>Liliopsida</taxon>
        <taxon>Dioscoreales</taxon>
        <taxon>Dioscoreaceae</taxon>
        <taxon>Dioscorea</taxon>
    </lineage>
</organism>
<dbReference type="EMBL" id="CM037029">
    <property type="protein sequence ID" value="KAH7654074.1"/>
    <property type="molecule type" value="Genomic_DNA"/>
</dbReference>
<comment type="caution">
    <text evidence="1">The sequence shown here is derived from an EMBL/GenBank/DDBJ whole genome shotgun (WGS) entry which is preliminary data.</text>
</comment>
<reference evidence="2" key="1">
    <citation type="journal article" date="2022" name="Nat. Commun.">
        <title>Chromosome evolution and the genetic basis of agronomically important traits in greater yam.</title>
        <authorList>
            <person name="Bredeson J.V."/>
            <person name="Lyons J.B."/>
            <person name="Oniyinde I.O."/>
            <person name="Okereke N.R."/>
            <person name="Kolade O."/>
            <person name="Nnabue I."/>
            <person name="Nwadili C.O."/>
            <person name="Hribova E."/>
            <person name="Parker M."/>
            <person name="Nwogha J."/>
            <person name="Shu S."/>
            <person name="Carlson J."/>
            <person name="Kariba R."/>
            <person name="Muthemba S."/>
            <person name="Knop K."/>
            <person name="Barton G.J."/>
            <person name="Sherwood A.V."/>
            <person name="Lopez-Montes A."/>
            <person name="Asiedu R."/>
            <person name="Jamnadass R."/>
            <person name="Muchugi A."/>
            <person name="Goodstein D."/>
            <person name="Egesi C.N."/>
            <person name="Featherston J."/>
            <person name="Asfaw A."/>
            <person name="Simpson G.G."/>
            <person name="Dolezel J."/>
            <person name="Hendre P.S."/>
            <person name="Van Deynze A."/>
            <person name="Kumar P.L."/>
            <person name="Obidiegwu J.E."/>
            <person name="Bhattacharjee R."/>
            <person name="Rokhsar D.S."/>
        </authorList>
    </citation>
    <scope>NUCLEOTIDE SEQUENCE [LARGE SCALE GENOMIC DNA]</scope>
    <source>
        <strain evidence="2">cv. TDa95/00328</strain>
    </source>
</reference>
<proteinExistence type="predicted"/>
<keyword evidence="2" id="KW-1185">Reference proteome</keyword>
<dbReference type="Proteomes" id="UP000827976">
    <property type="component" value="Chromosome 19"/>
</dbReference>